<proteinExistence type="predicted"/>
<reference evidence="1" key="1">
    <citation type="journal article" date="2015" name="Nature">
        <title>Complex archaea that bridge the gap between prokaryotes and eukaryotes.</title>
        <authorList>
            <person name="Spang A."/>
            <person name="Saw J.H."/>
            <person name="Jorgensen S.L."/>
            <person name="Zaremba-Niedzwiedzka K."/>
            <person name="Martijn J."/>
            <person name="Lind A.E."/>
            <person name="van Eijk R."/>
            <person name="Schleper C."/>
            <person name="Guy L."/>
            <person name="Ettema T.J."/>
        </authorList>
    </citation>
    <scope>NUCLEOTIDE SEQUENCE</scope>
</reference>
<sequence>MKTTVCTACVYPDTKAIWPALDSCKKHGVTLHPYGIGGRAKGYVDIKVARLLRFLESVKTSHILYFDGTDILWVHGLKEIEASYRHISKTQRRSVVIGSEWKLYPFRWRPAFFKQRAAEAGGHPPFIYPCPGII</sequence>
<evidence type="ECO:0000313" key="1">
    <source>
        <dbReference type="EMBL" id="KKN03116.1"/>
    </source>
</evidence>
<feature type="non-terminal residue" evidence="1">
    <location>
        <position position="134"/>
    </location>
</feature>
<gene>
    <name evidence="1" type="ORF">LCGC14_1110800</name>
</gene>
<name>A0A0F9PPU0_9ZZZZ</name>
<dbReference type="AlphaFoldDB" id="A0A0F9PPU0"/>
<accession>A0A0F9PPU0</accession>
<comment type="caution">
    <text evidence="1">The sequence shown here is derived from an EMBL/GenBank/DDBJ whole genome shotgun (WGS) entry which is preliminary data.</text>
</comment>
<protein>
    <submittedName>
        <fullName evidence="1">Uncharacterized protein</fullName>
    </submittedName>
</protein>
<dbReference type="EMBL" id="LAZR01005070">
    <property type="protein sequence ID" value="KKN03116.1"/>
    <property type="molecule type" value="Genomic_DNA"/>
</dbReference>
<organism evidence="1">
    <name type="scientific">marine sediment metagenome</name>
    <dbReference type="NCBI Taxonomy" id="412755"/>
    <lineage>
        <taxon>unclassified sequences</taxon>
        <taxon>metagenomes</taxon>
        <taxon>ecological metagenomes</taxon>
    </lineage>
</organism>